<dbReference type="Proteomes" id="UP000018896">
    <property type="component" value="Unassembled WGS sequence"/>
</dbReference>
<name>W4QR57_HALA3</name>
<accession>W4QR57</accession>
<feature type="chain" id="PRO_5004847074" evidence="1">
    <location>
        <begin position="27"/>
        <end position="129"/>
    </location>
</feature>
<dbReference type="AlphaFoldDB" id="W4QR57"/>
<keyword evidence="1" id="KW-0732">Signal</keyword>
<reference evidence="2 3" key="1">
    <citation type="journal article" date="2014" name="Genome Announc.">
        <title>Draft Genome Sequences of Three Alkaliphilic Bacillus Strains, Bacillus wakoensis JCM 9140T, Bacillus akibai JCM 9157T, and Bacillus hemicellulosilyticus JCM 9152T.</title>
        <authorList>
            <person name="Yuki M."/>
            <person name="Oshima K."/>
            <person name="Suda W."/>
            <person name="Oshida Y."/>
            <person name="Kitamura K."/>
            <person name="Iida T."/>
            <person name="Hattori M."/>
            <person name="Ohkuma M."/>
        </authorList>
    </citation>
    <scope>NUCLEOTIDE SEQUENCE [LARGE SCALE GENOMIC DNA]</scope>
    <source>
        <strain evidence="2 3">JCM 9157</strain>
    </source>
</reference>
<evidence type="ECO:0000313" key="3">
    <source>
        <dbReference type="Proteomes" id="UP000018896"/>
    </source>
</evidence>
<dbReference type="EMBL" id="BAUV01000006">
    <property type="protein sequence ID" value="GAE34133.1"/>
    <property type="molecule type" value="Genomic_DNA"/>
</dbReference>
<evidence type="ECO:0000256" key="1">
    <source>
        <dbReference type="SAM" id="SignalP"/>
    </source>
</evidence>
<comment type="caution">
    <text evidence="2">The sequence shown here is derived from an EMBL/GenBank/DDBJ whole genome shotgun (WGS) entry which is preliminary data.</text>
</comment>
<keyword evidence="3" id="KW-1185">Reference proteome</keyword>
<sequence length="129" mass="15291">MYMRKWCFIQGVLLLLTILLASPASAAGTELMSVFSLRITVVEQGTEYEWEYDSPNKYEYEQGERVIKGDLAKDKMEHILEVLQFDENENVSSFVERLKQSDYPNLERVDIRYMDSDSRLHTWVWNKDR</sequence>
<protein>
    <submittedName>
        <fullName evidence="2">Uncharacterized protein</fullName>
    </submittedName>
</protein>
<evidence type="ECO:0000313" key="2">
    <source>
        <dbReference type="EMBL" id="GAE34133.1"/>
    </source>
</evidence>
<organism evidence="2 3">
    <name type="scientific">Halalkalibacter akibai (strain ATCC 43226 / DSM 21942 / CIP 109018 / JCM 9157 / 1139)</name>
    <name type="common">Bacillus akibai</name>
    <dbReference type="NCBI Taxonomy" id="1236973"/>
    <lineage>
        <taxon>Bacteria</taxon>
        <taxon>Bacillati</taxon>
        <taxon>Bacillota</taxon>
        <taxon>Bacilli</taxon>
        <taxon>Bacillales</taxon>
        <taxon>Bacillaceae</taxon>
        <taxon>Halalkalibacter</taxon>
    </lineage>
</organism>
<gene>
    <name evidence="2" type="ORF">JCM9157_1174</name>
</gene>
<dbReference type="eggNOG" id="ENOG5030D4H">
    <property type="taxonomic scope" value="Bacteria"/>
</dbReference>
<proteinExistence type="predicted"/>
<feature type="signal peptide" evidence="1">
    <location>
        <begin position="1"/>
        <end position="26"/>
    </location>
</feature>